<evidence type="ECO:0000313" key="1">
    <source>
        <dbReference type="EMBL" id="KAK3586795.1"/>
    </source>
</evidence>
<keyword evidence="2" id="KW-1185">Reference proteome</keyword>
<dbReference type="Proteomes" id="UP001195483">
    <property type="component" value="Unassembled WGS sequence"/>
</dbReference>
<comment type="caution">
    <text evidence="1">The sequence shown here is derived from an EMBL/GenBank/DDBJ whole genome shotgun (WGS) entry which is preliminary data.</text>
</comment>
<feature type="non-terminal residue" evidence="1">
    <location>
        <position position="1"/>
    </location>
</feature>
<reference evidence="1" key="2">
    <citation type="journal article" date="2021" name="Genome Biol. Evol.">
        <title>Developing a high-quality reference genome for a parasitic bivalve with doubly uniparental inheritance (Bivalvia: Unionida).</title>
        <authorList>
            <person name="Smith C.H."/>
        </authorList>
    </citation>
    <scope>NUCLEOTIDE SEQUENCE</scope>
    <source>
        <strain evidence="1">CHS0354</strain>
        <tissue evidence="1">Mantle</tissue>
    </source>
</reference>
<evidence type="ECO:0000313" key="2">
    <source>
        <dbReference type="Proteomes" id="UP001195483"/>
    </source>
</evidence>
<reference evidence="1" key="3">
    <citation type="submission" date="2023-05" db="EMBL/GenBank/DDBJ databases">
        <authorList>
            <person name="Smith C.H."/>
        </authorList>
    </citation>
    <scope>NUCLEOTIDE SEQUENCE</scope>
    <source>
        <strain evidence="1">CHS0354</strain>
        <tissue evidence="1">Mantle</tissue>
    </source>
</reference>
<dbReference type="AlphaFoldDB" id="A0AAE0S8M3"/>
<gene>
    <name evidence="1" type="ORF">CHS0354_002530</name>
</gene>
<organism evidence="1 2">
    <name type="scientific">Potamilus streckersoni</name>
    <dbReference type="NCBI Taxonomy" id="2493646"/>
    <lineage>
        <taxon>Eukaryota</taxon>
        <taxon>Metazoa</taxon>
        <taxon>Spiralia</taxon>
        <taxon>Lophotrochozoa</taxon>
        <taxon>Mollusca</taxon>
        <taxon>Bivalvia</taxon>
        <taxon>Autobranchia</taxon>
        <taxon>Heteroconchia</taxon>
        <taxon>Palaeoheterodonta</taxon>
        <taxon>Unionida</taxon>
        <taxon>Unionoidea</taxon>
        <taxon>Unionidae</taxon>
        <taxon>Ambleminae</taxon>
        <taxon>Lampsilini</taxon>
        <taxon>Potamilus</taxon>
    </lineage>
</organism>
<reference evidence="1" key="1">
    <citation type="journal article" date="2021" name="Genome Biol. Evol.">
        <title>A High-Quality Reference Genome for a Parasitic Bivalve with Doubly Uniparental Inheritance (Bivalvia: Unionida).</title>
        <authorList>
            <person name="Smith C.H."/>
        </authorList>
    </citation>
    <scope>NUCLEOTIDE SEQUENCE</scope>
    <source>
        <strain evidence="1">CHS0354</strain>
    </source>
</reference>
<sequence>MDDNYQSPDLVFDGYLDESSARDEWMVATDLNSVELGWKGDEGDMLHMTTDLPPRPKELTQI</sequence>
<dbReference type="EMBL" id="JAEAOA010000207">
    <property type="protein sequence ID" value="KAK3586795.1"/>
    <property type="molecule type" value="Genomic_DNA"/>
</dbReference>
<proteinExistence type="predicted"/>
<protein>
    <submittedName>
        <fullName evidence="1">Uncharacterized protein</fullName>
    </submittedName>
</protein>
<name>A0AAE0S8M3_9BIVA</name>
<accession>A0AAE0S8M3</accession>